<dbReference type="EMBL" id="KN837201">
    <property type="protein sequence ID" value="KIJ34342.1"/>
    <property type="molecule type" value="Genomic_DNA"/>
</dbReference>
<dbReference type="AlphaFoldDB" id="A0A0C9UYH0"/>
<protein>
    <submittedName>
        <fullName evidence="1">Uncharacterized protein</fullName>
    </submittedName>
</protein>
<dbReference type="HOGENOM" id="CLU_953653_0_0_1"/>
<reference evidence="1 2" key="1">
    <citation type="submission" date="2014-06" db="EMBL/GenBank/DDBJ databases">
        <title>Evolutionary Origins and Diversification of the Mycorrhizal Mutualists.</title>
        <authorList>
            <consortium name="DOE Joint Genome Institute"/>
            <consortium name="Mycorrhizal Genomics Consortium"/>
            <person name="Kohler A."/>
            <person name="Kuo A."/>
            <person name="Nagy L.G."/>
            <person name="Floudas D."/>
            <person name="Copeland A."/>
            <person name="Barry K.W."/>
            <person name="Cichocki N."/>
            <person name="Veneault-Fourrey C."/>
            <person name="LaButti K."/>
            <person name="Lindquist E.A."/>
            <person name="Lipzen A."/>
            <person name="Lundell T."/>
            <person name="Morin E."/>
            <person name="Murat C."/>
            <person name="Riley R."/>
            <person name="Ohm R."/>
            <person name="Sun H."/>
            <person name="Tunlid A."/>
            <person name="Henrissat B."/>
            <person name="Grigoriev I.V."/>
            <person name="Hibbett D.S."/>
            <person name="Martin F."/>
        </authorList>
    </citation>
    <scope>NUCLEOTIDE SEQUENCE [LARGE SCALE GENOMIC DNA]</scope>
    <source>
        <strain evidence="1 2">SS14</strain>
    </source>
</reference>
<name>A0A0C9UYH0_SPHS4</name>
<sequence length="292" mass="33747">MNILSIFQASTELEEISIEFDTHGQSTPTSSSHRISLKSLKNVFLVGTDAAQLMDYIEAPSLEQLSVYFGYALGLIVIRHLIPWIDFPSIKALIVREKSSWDVDGIHMDRSLSRSQRRSKNGWQYAISGSNPRSEYEDAKSDCRFYFATSRNDLNRDNGILLLFLKRCVNLQEIEFDIENFRTNSIYPYIPIENSFLCLETFNANAGRLPIHRFPIKFYPDCTDFFDQLKNITIFTALKEIKYTRATESKISRRSLVKLLHGRIPGGLFSRLPQPRFCVENRIFCIPSLFFI</sequence>
<proteinExistence type="predicted"/>
<organism evidence="1 2">
    <name type="scientific">Sphaerobolus stellatus (strain SS14)</name>
    <dbReference type="NCBI Taxonomy" id="990650"/>
    <lineage>
        <taxon>Eukaryota</taxon>
        <taxon>Fungi</taxon>
        <taxon>Dikarya</taxon>
        <taxon>Basidiomycota</taxon>
        <taxon>Agaricomycotina</taxon>
        <taxon>Agaricomycetes</taxon>
        <taxon>Phallomycetidae</taxon>
        <taxon>Geastrales</taxon>
        <taxon>Sphaerobolaceae</taxon>
        <taxon>Sphaerobolus</taxon>
    </lineage>
</organism>
<evidence type="ECO:0000313" key="1">
    <source>
        <dbReference type="EMBL" id="KIJ34342.1"/>
    </source>
</evidence>
<evidence type="ECO:0000313" key="2">
    <source>
        <dbReference type="Proteomes" id="UP000054279"/>
    </source>
</evidence>
<dbReference type="Proteomes" id="UP000054279">
    <property type="component" value="Unassembled WGS sequence"/>
</dbReference>
<gene>
    <name evidence="1" type="ORF">M422DRAFT_263655</name>
</gene>
<keyword evidence="2" id="KW-1185">Reference proteome</keyword>
<accession>A0A0C9UYH0</accession>